<accession>A0A1E5VGD1</accession>
<dbReference type="EMBL" id="LWDX02040716">
    <property type="protein sequence ID" value="OEL24104.1"/>
    <property type="molecule type" value="Genomic_DNA"/>
</dbReference>
<comment type="caution">
    <text evidence="1">The sequence shown here is derived from an EMBL/GenBank/DDBJ whole genome shotgun (WGS) entry which is preliminary data.</text>
</comment>
<dbReference type="OrthoDB" id="5296287at2759"/>
<gene>
    <name evidence="1" type="ORF">BAE44_0014877</name>
</gene>
<dbReference type="STRING" id="888268.A0A1E5VGD1"/>
<reference evidence="1 2" key="1">
    <citation type="submission" date="2016-09" db="EMBL/GenBank/DDBJ databases">
        <title>The draft genome of Dichanthelium oligosanthes: A C3 panicoid grass species.</title>
        <authorList>
            <person name="Studer A.J."/>
            <person name="Schnable J.C."/>
            <person name="Brutnell T.P."/>
        </authorList>
    </citation>
    <scope>NUCLEOTIDE SEQUENCE [LARGE SCALE GENOMIC DNA]</scope>
    <source>
        <strain evidence="2">cv. Kellogg 1175</strain>
        <tissue evidence="1">Leaf</tissue>
    </source>
</reference>
<organism evidence="1 2">
    <name type="scientific">Dichanthelium oligosanthes</name>
    <dbReference type="NCBI Taxonomy" id="888268"/>
    <lineage>
        <taxon>Eukaryota</taxon>
        <taxon>Viridiplantae</taxon>
        <taxon>Streptophyta</taxon>
        <taxon>Embryophyta</taxon>
        <taxon>Tracheophyta</taxon>
        <taxon>Spermatophyta</taxon>
        <taxon>Magnoliopsida</taxon>
        <taxon>Liliopsida</taxon>
        <taxon>Poales</taxon>
        <taxon>Poaceae</taxon>
        <taxon>PACMAD clade</taxon>
        <taxon>Panicoideae</taxon>
        <taxon>Panicodae</taxon>
        <taxon>Paniceae</taxon>
        <taxon>Dichantheliinae</taxon>
        <taxon>Dichanthelium</taxon>
    </lineage>
</organism>
<dbReference type="AlphaFoldDB" id="A0A1E5VGD1"/>
<name>A0A1E5VGD1_9POAL</name>
<keyword evidence="2" id="KW-1185">Reference proteome</keyword>
<protein>
    <submittedName>
        <fullName evidence="1">Uncharacterized protein</fullName>
    </submittedName>
</protein>
<proteinExistence type="predicted"/>
<sequence length="109" mass="11794">MVDTEAAPLLISHQPAPAKAPSIDDVVETYIGDTSAMQLLRAALVAFAWAFDAQQVFISVFTDAEPPWHCTSTHCSPSAASPCALPRGMWAWDRPPETSVVSDWGLLVR</sequence>
<dbReference type="Proteomes" id="UP000095767">
    <property type="component" value="Unassembled WGS sequence"/>
</dbReference>
<evidence type="ECO:0000313" key="2">
    <source>
        <dbReference type="Proteomes" id="UP000095767"/>
    </source>
</evidence>
<evidence type="ECO:0000313" key="1">
    <source>
        <dbReference type="EMBL" id="OEL24104.1"/>
    </source>
</evidence>